<keyword evidence="2" id="KW-1185">Reference proteome</keyword>
<dbReference type="Proteomes" id="UP000796761">
    <property type="component" value="Unassembled WGS sequence"/>
</dbReference>
<comment type="caution">
    <text evidence="1">The sequence shown here is derived from an EMBL/GenBank/DDBJ whole genome shotgun (WGS) entry which is preliminary data.</text>
</comment>
<evidence type="ECO:0000313" key="1">
    <source>
        <dbReference type="EMBL" id="TRZ07463.1"/>
    </source>
</evidence>
<evidence type="ECO:0000313" key="2">
    <source>
        <dbReference type="Proteomes" id="UP000796761"/>
    </source>
</evidence>
<sequence length="151" mass="16638">MQGQKGKDVPCDPSVFTAAMERHQTRRDLGNHTLCWEYTTTEREILWIFINQVAQGNPQPLSWGCSAKQWKGSDPCVHGGIIAVGSFLFLVIKDPLEGELEGPQGAGSLEPSCQEVDEGFNAALDAVEQEKNFGRHNDVAKLLQEIAEAEK</sequence>
<organism evidence="1 2">
    <name type="scientific">Zosterops borbonicus</name>
    <dbReference type="NCBI Taxonomy" id="364589"/>
    <lineage>
        <taxon>Eukaryota</taxon>
        <taxon>Metazoa</taxon>
        <taxon>Chordata</taxon>
        <taxon>Craniata</taxon>
        <taxon>Vertebrata</taxon>
        <taxon>Euteleostomi</taxon>
        <taxon>Archelosauria</taxon>
        <taxon>Archosauria</taxon>
        <taxon>Dinosauria</taxon>
        <taxon>Saurischia</taxon>
        <taxon>Theropoda</taxon>
        <taxon>Coelurosauria</taxon>
        <taxon>Aves</taxon>
        <taxon>Neognathae</taxon>
        <taxon>Neoaves</taxon>
        <taxon>Telluraves</taxon>
        <taxon>Australaves</taxon>
        <taxon>Passeriformes</taxon>
        <taxon>Sylvioidea</taxon>
        <taxon>Zosteropidae</taxon>
        <taxon>Zosterops</taxon>
    </lineage>
</organism>
<gene>
    <name evidence="1" type="ORF">HGM15179_019646</name>
</gene>
<dbReference type="AlphaFoldDB" id="A0A8K1FUX5"/>
<proteinExistence type="predicted"/>
<protein>
    <submittedName>
        <fullName evidence="1">Uncharacterized protein</fullName>
    </submittedName>
</protein>
<dbReference type="EMBL" id="SWJQ01001769">
    <property type="protein sequence ID" value="TRZ07463.1"/>
    <property type="molecule type" value="Genomic_DNA"/>
</dbReference>
<accession>A0A8K1FUX5</accession>
<name>A0A8K1FUX5_9PASS</name>
<reference evidence="1" key="1">
    <citation type="submission" date="2019-04" db="EMBL/GenBank/DDBJ databases">
        <title>Genome assembly of Zosterops borbonicus 15179.</title>
        <authorList>
            <person name="Leroy T."/>
            <person name="Anselmetti Y."/>
            <person name="Tilak M.-K."/>
            <person name="Nabholz B."/>
        </authorList>
    </citation>
    <scope>NUCLEOTIDE SEQUENCE</scope>
    <source>
        <strain evidence="1">HGM_15179</strain>
        <tissue evidence="1">Muscle</tissue>
    </source>
</reference>